<organism evidence="1 2">
    <name type="scientific">Pedobacter psychrophilus</name>
    <dbReference type="NCBI Taxonomy" id="1826909"/>
    <lineage>
        <taxon>Bacteria</taxon>
        <taxon>Pseudomonadati</taxon>
        <taxon>Bacteroidota</taxon>
        <taxon>Sphingobacteriia</taxon>
        <taxon>Sphingobacteriales</taxon>
        <taxon>Sphingobacteriaceae</taxon>
        <taxon>Pedobacter</taxon>
    </lineage>
</organism>
<reference evidence="1 2" key="2">
    <citation type="submission" date="2016-06" db="EMBL/GenBank/DDBJ databases">
        <title>Pedobacter psychrophilus sp. nov., isolated from Antarctic fragmentary rock.</title>
        <authorList>
            <person name="Svec P."/>
        </authorList>
    </citation>
    <scope>NUCLEOTIDE SEQUENCE [LARGE SCALE GENOMIC DNA]</scope>
    <source>
        <strain evidence="1 2">CCM 8644</strain>
    </source>
</reference>
<evidence type="ECO:0000313" key="2">
    <source>
        <dbReference type="Proteomes" id="UP000078459"/>
    </source>
</evidence>
<dbReference type="GO" id="GO:0003677">
    <property type="term" value="F:DNA binding"/>
    <property type="evidence" value="ECO:0007669"/>
    <property type="project" value="InterPro"/>
</dbReference>
<comment type="caution">
    <text evidence="1">The sequence shown here is derived from an EMBL/GenBank/DDBJ whole genome shotgun (WGS) entry which is preliminary data.</text>
</comment>
<protein>
    <recommendedName>
        <fullName evidence="3">Transporter</fullName>
    </recommendedName>
</protein>
<dbReference type="Proteomes" id="UP000078459">
    <property type="component" value="Unassembled WGS sequence"/>
</dbReference>
<dbReference type="EMBL" id="LWHJ01000011">
    <property type="protein sequence ID" value="OAQ41561.1"/>
    <property type="molecule type" value="Genomic_DNA"/>
</dbReference>
<dbReference type="InterPro" id="IPR018668">
    <property type="entry name" value="DNA-binding_VF530-like"/>
</dbReference>
<evidence type="ECO:0008006" key="3">
    <source>
        <dbReference type="Google" id="ProtNLM"/>
    </source>
</evidence>
<sequence>MNKPDQSQQNNPLHGIKLETILTELVAYVGWEKMAKQIPINCFSKNPTIKSSLTFLRKTPWARAKVEYLYLYNIMRIEKFKNLDEGK</sequence>
<dbReference type="OrthoDB" id="9806870at2"/>
<accession>A0A179DKL0</accession>
<name>A0A179DKL0_9SPHI</name>
<dbReference type="InterPro" id="IPR036361">
    <property type="entry name" value="SAP_dom_sf"/>
</dbReference>
<dbReference type="Pfam" id="PF09905">
    <property type="entry name" value="VF530"/>
    <property type="match status" value="1"/>
</dbReference>
<dbReference type="RefSeq" id="WP_068820592.1">
    <property type="nucleotide sequence ID" value="NZ_LWHJ01000011.1"/>
</dbReference>
<reference evidence="1 2" key="1">
    <citation type="submission" date="2016-04" db="EMBL/GenBank/DDBJ databases">
        <authorList>
            <person name="Evans L.H."/>
            <person name="Alamgir A."/>
            <person name="Owens N."/>
            <person name="Weber N.D."/>
            <person name="Virtaneva K."/>
            <person name="Barbian K."/>
            <person name="Babar A."/>
            <person name="Rosenke K."/>
        </authorList>
    </citation>
    <scope>NUCLEOTIDE SEQUENCE [LARGE SCALE GENOMIC DNA]</scope>
    <source>
        <strain evidence="1 2">CCM 8644</strain>
    </source>
</reference>
<evidence type="ECO:0000313" key="1">
    <source>
        <dbReference type="EMBL" id="OAQ41561.1"/>
    </source>
</evidence>
<dbReference type="AlphaFoldDB" id="A0A179DKL0"/>
<keyword evidence="2" id="KW-1185">Reference proteome</keyword>
<dbReference type="STRING" id="1826909.A5893_00135"/>
<proteinExistence type="predicted"/>
<gene>
    <name evidence="1" type="ORF">A5893_00135</name>
</gene>
<dbReference type="Gene3D" id="1.10.720.30">
    <property type="entry name" value="SAP domain"/>
    <property type="match status" value="1"/>
</dbReference>